<dbReference type="PANTHER" id="PTHR45772:SF9">
    <property type="entry name" value="CONSERVED COMPONENT OF ABC TRANSPORTER FOR NATURAL AMINO ACIDS"/>
    <property type="match status" value="1"/>
</dbReference>
<dbReference type="InterPro" id="IPR051120">
    <property type="entry name" value="ABC_AA/LPS_Transport"/>
</dbReference>
<dbReference type="InterPro" id="IPR017871">
    <property type="entry name" value="ABC_transporter-like_CS"/>
</dbReference>
<dbReference type="EMBL" id="JANFPI010000001">
    <property type="protein sequence ID" value="MCX8995952.1"/>
    <property type="molecule type" value="Genomic_DNA"/>
</dbReference>
<feature type="domain" description="ABC transporter" evidence="5">
    <location>
        <begin position="2"/>
        <end position="249"/>
    </location>
</feature>
<dbReference type="PROSITE" id="PS50893">
    <property type="entry name" value="ABC_TRANSPORTER_2"/>
    <property type="match status" value="1"/>
</dbReference>
<dbReference type="AlphaFoldDB" id="A0AAE3MX61"/>
<dbReference type="InterPro" id="IPR003593">
    <property type="entry name" value="AAA+_ATPase"/>
</dbReference>
<comment type="caution">
    <text evidence="6">The sequence shown here is derived from an EMBL/GenBank/DDBJ whole genome shotgun (WGS) entry which is preliminary data.</text>
</comment>
<evidence type="ECO:0000256" key="2">
    <source>
        <dbReference type="ARBA" id="ARBA00022448"/>
    </source>
</evidence>
<comment type="similarity">
    <text evidence="1">Belongs to the ABC transporter superfamily.</text>
</comment>
<dbReference type="Pfam" id="PF00005">
    <property type="entry name" value="ABC_tran"/>
    <property type="match status" value="1"/>
</dbReference>
<dbReference type="SMART" id="SM00382">
    <property type="entry name" value="AAA"/>
    <property type="match status" value="1"/>
</dbReference>
<dbReference type="GO" id="GO:0005886">
    <property type="term" value="C:plasma membrane"/>
    <property type="evidence" value="ECO:0007669"/>
    <property type="project" value="TreeGrafter"/>
</dbReference>
<sequence length="251" mass="27128">MLEISGVTRQFAGVHALSGVDMTIGKGGITGVIGPNGAGKTTLFNCISGILPISSGEIRFMGERIDGLRSDQISGRGLVRTFQLARGFPRLTVLENLLLYGADQPGEGLLQALVRSRASIRREEELIEKALTIAGRLKLAHVLDNKASDLSGGQKKLLEIGRALMRDPDMLLLDEPMAGVNPSLVREIGDRLISIAEAGITIVLIEHQMDLIARLCQHVIVMADGKRMIEGTFDFVAGNIEVQNAYMGTRR</sequence>
<gene>
    <name evidence="6" type="ORF">NOF55_02430</name>
</gene>
<accession>A0AAE3MX61</accession>
<evidence type="ECO:0000256" key="3">
    <source>
        <dbReference type="ARBA" id="ARBA00022741"/>
    </source>
</evidence>
<evidence type="ECO:0000313" key="7">
    <source>
        <dbReference type="Proteomes" id="UP001208771"/>
    </source>
</evidence>
<evidence type="ECO:0000256" key="4">
    <source>
        <dbReference type="ARBA" id="ARBA00022840"/>
    </source>
</evidence>
<keyword evidence="3" id="KW-0547">Nucleotide-binding</keyword>
<keyword evidence="7" id="KW-1185">Reference proteome</keyword>
<evidence type="ECO:0000313" key="6">
    <source>
        <dbReference type="EMBL" id="MCX8995952.1"/>
    </source>
</evidence>
<reference evidence="6" key="1">
    <citation type="submission" date="2022-07" db="EMBL/GenBank/DDBJ databases">
        <title>Ectorhizobium quercum gen.nov., sp. nov.</title>
        <authorList>
            <person name="Ma T."/>
            <person name="Li Y."/>
        </authorList>
    </citation>
    <scope>NUCLEOTIDE SEQUENCE</scope>
    <source>
        <strain evidence="6">BDR2-2</strain>
    </source>
</reference>
<organism evidence="6 7">
    <name type="scientific">Ectorhizobium quercum</name>
    <dbReference type="NCBI Taxonomy" id="2965071"/>
    <lineage>
        <taxon>Bacteria</taxon>
        <taxon>Pseudomonadati</taxon>
        <taxon>Pseudomonadota</taxon>
        <taxon>Alphaproteobacteria</taxon>
        <taxon>Hyphomicrobiales</taxon>
        <taxon>Rhizobiaceae</taxon>
        <taxon>Ectorhizobium</taxon>
    </lineage>
</organism>
<dbReference type="RefSeq" id="WP_306409714.1">
    <property type="nucleotide sequence ID" value="NZ_JANFPI010000001.1"/>
</dbReference>
<keyword evidence="2" id="KW-0813">Transport</keyword>
<dbReference type="CDD" id="cd03219">
    <property type="entry name" value="ABC_Mj1267_LivG_branched"/>
    <property type="match status" value="1"/>
</dbReference>
<dbReference type="InterPro" id="IPR027417">
    <property type="entry name" value="P-loop_NTPase"/>
</dbReference>
<keyword evidence="4 6" id="KW-0067">ATP-binding</keyword>
<dbReference type="GO" id="GO:0016887">
    <property type="term" value="F:ATP hydrolysis activity"/>
    <property type="evidence" value="ECO:0007669"/>
    <property type="project" value="InterPro"/>
</dbReference>
<dbReference type="SUPFAM" id="SSF52540">
    <property type="entry name" value="P-loop containing nucleoside triphosphate hydrolases"/>
    <property type="match status" value="1"/>
</dbReference>
<dbReference type="GO" id="GO:0005524">
    <property type="term" value="F:ATP binding"/>
    <property type="evidence" value="ECO:0007669"/>
    <property type="project" value="UniProtKB-KW"/>
</dbReference>
<name>A0AAE3MX61_9HYPH</name>
<evidence type="ECO:0000259" key="5">
    <source>
        <dbReference type="PROSITE" id="PS50893"/>
    </source>
</evidence>
<evidence type="ECO:0000256" key="1">
    <source>
        <dbReference type="ARBA" id="ARBA00005417"/>
    </source>
</evidence>
<dbReference type="PROSITE" id="PS00211">
    <property type="entry name" value="ABC_TRANSPORTER_1"/>
    <property type="match status" value="1"/>
</dbReference>
<dbReference type="PANTHER" id="PTHR45772">
    <property type="entry name" value="CONSERVED COMPONENT OF ABC TRANSPORTER FOR NATURAL AMINO ACIDS-RELATED"/>
    <property type="match status" value="1"/>
</dbReference>
<dbReference type="Proteomes" id="UP001208771">
    <property type="component" value="Unassembled WGS sequence"/>
</dbReference>
<dbReference type="InterPro" id="IPR003439">
    <property type="entry name" value="ABC_transporter-like_ATP-bd"/>
</dbReference>
<protein>
    <submittedName>
        <fullName evidence="6">ABC transporter ATP-binding protein</fullName>
    </submittedName>
</protein>
<proteinExistence type="inferred from homology"/>
<dbReference type="Gene3D" id="3.40.50.300">
    <property type="entry name" value="P-loop containing nucleotide triphosphate hydrolases"/>
    <property type="match status" value="1"/>
</dbReference>